<dbReference type="SUPFAM" id="SSF52096">
    <property type="entry name" value="ClpP/crotonase"/>
    <property type="match status" value="1"/>
</dbReference>
<dbReference type="PANTHER" id="PTHR11941">
    <property type="entry name" value="ENOYL-COA HYDRATASE-RELATED"/>
    <property type="match status" value="1"/>
</dbReference>
<keyword evidence="2" id="KW-1185">Reference proteome</keyword>
<dbReference type="EMBL" id="BLAF01000073">
    <property type="protein sequence ID" value="GES25791.1"/>
    <property type="molecule type" value="Genomic_DNA"/>
</dbReference>
<dbReference type="GO" id="GO:0006635">
    <property type="term" value="P:fatty acid beta-oxidation"/>
    <property type="evidence" value="ECO:0007669"/>
    <property type="project" value="TreeGrafter"/>
</dbReference>
<accession>A0A5M3Y1Z7</accession>
<reference evidence="1 2" key="1">
    <citation type="submission" date="2019-10" db="EMBL/GenBank/DDBJ databases">
        <title>Whole genome shotgun sequence of Acrocarpospora pleiomorpha NBRC 16267.</title>
        <authorList>
            <person name="Ichikawa N."/>
            <person name="Kimura A."/>
            <person name="Kitahashi Y."/>
            <person name="Komaki H."/>
            <person name="Oguchi A."/>
        </authorList>
    </citation>
    <scope>NUCLEOTIDE SEQUENCE [LARGE SCALE GENOMIC DNA]</scope>
    <source>
        <strain evidence="1 2">NBRC 16267</strain>
    </source>
</reference>
<dbReference type="RefSeq" id="WP_155350531.1">
    <property type="nucleotide sequence ID" value="NZ_BAAAHM010000048.1"/>
</dbReference>
<dbReference type="InterPro" id="IPR001753">
    <property type="entry name" value="Enoyl-CoA_hydra/iso"/>
</dbReference>
<dbReference type="OrthoDB" id="9807606at2"/>
<dbReference type="GO" id="GO:0016853">
    <property type="term" value="F:isomerase activity"/>
    <property type="evidence" value="ECO:0007669"/>
    <property type="project" value="UniProtKB-KW"/>
</dbReference>
<dbReference type="Proteomes" id="UP000377595">
    <property type="component" value="Unassembled WGS sequence"/>
</dbReference>
<sequence>MTSPENDEASQGARLVTFEAIDDVGRITIANPRYRNAISSVVSAGIWDAFESAEGDDRVKAVVIRGVDDSFCAGADLREVRKPAARSATSDKRRRGLVPYLGWTFTLSKPLIGAVNGPAYGAGFMLVQNCDLVVASPRARFAVPEVRCGLSGAWASALPRWLPPRVAMELLLTGEPLTAQRAYELGMINRLVPPDRVDDEALELARAIARFRPANVRASRDLVRHSVEADLDALLNAGYELFRPVRDEQRAARAEHDKWKAGESGAQG</sequence>
<dbReference type="PANTHER" id="PTHR11941:SF54">
    <property type="entry name" value="ENOYL-COA HYDRATASE, MITOCHONDRIAL"/>
    <property type="match status" value="1"/>
</dbReference>
<gene>
    <name evidence="1" type="ORF">Aple_086900</name>
</gene>
<dbReference type="Pfam" id="PF00378">
    <property type="entry name" value="ECH_1"/>
    <property type="match status" value="1"/>
</dbReference>
<organism evidence="1 2">
    <name type="scientific">Acrocarpospora pleiomorpha</name>
    <dbReference type="NCBI Taxonomy" id="90975"/>
    <lineage>
        <taxon>Bacteria</taxon>
        <taxon>Bacillati</taxon>
        <taxon>Actinomycetota</taxon>
        <taxon>Actinomycetes</taxon>
        <taxon>Streptosporangiales</taxon>
        <taxon>Streptosporangiaceae</taxon>
        <taxon>Acrocarpospora</taxon>
    </lineage>
</organism>
<dbReference type="CDD" id="cd06558">
    <property type="entry name" value="crotonase-like"/>
    <property type="match status" value="1"/>
</dbReference>
<dbReference type="InterPro" id="IPR029045">
    <property type="entry name" value="ClpP/crotonase-like_dom_sf"/>
</dbReference>
<comment type="caution">
    <text evidence="1">The sequence shown here is derived from an EMBL/GenBank/DDBJ whole genome shotgun (WGS) entry which is preliminary data.</text>
</comment>
<proteinExistence type="predicted"/>
<evidence type="ECO:0000313" key="1">
    <source>
        <dbReference type="EMBL" id="GES25791.1"/>
    </source>
</evidence>
<protein>
    <submittedName>
        <fullName evidence="1">Putative enoyl-CoA dehydratase/isomerase</fullName>
    </submittedName>
</protein>
<dbReference type="AlphaFoldDB" id="A0A5M3Y1Z7"/>
<name>A0A5M3Y1Z7_9ACTN</name>
<dbReference type="Gene3D" id="3.90.226.10">
    <property type="entry name" value="2-enoyl-CoA Hydratase, Chain A, domain 1"/>
    <property type="match status" value="1"/>
</dbReference>
<evidence type="ECO:0000313" key="2">
    <source>
        <dbReference type="Proteomes" id="UP000377595"/>
    </source>
</evidence>
<keyword evidence="1" id="KW-0413">Isomerase</keyword>